<proteinExistence type="predicted"/>
<dbReference type="Pfam" id="PF17919">
    <property type="entry name" value="RT_RNaseH_2"/>
    <property type="match status" value="1"/>
</dbReference>
<organism evidence="3 4">
    <name type="scientific">Cajanus cajan</name>
    <name type="common">Pigeon pea</name>
    <name type="synonym">Cajanus indicus</name>
    <dbReference type="NCBI Taxonomy" id="3821"/>
    <lineage>
        <taxon>Eukaryota</taxon>
        <taxon>Viridiplantae</taxon>
        <taxon>Streptophyta</taxon>
        <taxon>Embryophyta</taxon>
        <taxon>Tracheophyta</taxon>
        <taxon>Spermatophyta</taxon>
        <taxon>Magnoliopsida</taxon>
        <taxon>eudicotyledons</taxon>
        <taxon>Gunneridae</taxon>
        <taxon>Pentapetalae</taxon>
        <taxon>rosids</taxon>
        <taxon>fabids</taxon>
        <taxon>Fabales</taxon>
        <taxon>Fabaceae</taxon>
        <taxon>Papilionoideae</taxon>
        <taxon>50 kb inversion clade</taxon>
        <taxon>NPAAA clade</taxon>
        <taxon>indigoferoid/millettioid clade</taxon>
        <taxon>Phaseoleae</taxon>
        <taxon>Cajanus</taxon>
    </lineage>
</organism>
<dbReference type="InterPro" id="IPR050951">
    <property type="entry name" value="Retrovirus_Pol_polyprotein"/>
</dbReference>
<keyword evidence="4" id="KW-1185">Reference proteome</keyword>
<dbReference type="InterPro" id="IPR043128">
    <property type="entry name" value="Rev_trsase/Diguanyl_cyclase"/>
</dbReference>
<dbReference type="SUPFAM" id="SSF56672">
    <property type="entry name" value="DNA/RNA polymerases"/>
    <property type="match status" value="1"/>
</dbReference>
<name>A0A151T8S1_CAJCA</name>
<keyword evidence="1" id="KW-0511">Multifunctional enzyme</keyword>
<evidence type="ECO:0000256" key="1">
    <source>
        <dbReference type="ARBA" id="ARBA00023268"/>
    </source>
</evidence>
<dbReference type="EMBL" id="CM003609">
    <property type="protein sequence ID" value="KYP63443.1"/>
    <property type="molecule type" value="Genomic_DNA"/>
</dbReference>
<dbReference type="Gene3D" id="3.30.70.270">
    <property type="match status" value="1"/>
</dbReference>
<dbReference type="OMA" id="AVHKVEY"/>
<dbReference type="Proteomes" id="UP000075243">
    <property type="component" value="Chromosome 7"/>
</dbReference>
<evidence type="ECO:0000259" key="2">
    <source>
        <dbReference type="Pfam" id="PF17919"/>
    </source>
</evidence>
<dbReference type="PANTHER" id="PTHR37984">
    <property type="entry name" value="PROTEIN CBG26694"/>
    <property type="match status" value="1"/>
</dbReference>
<dbReference type="InterPro" id="IPR041577">
    <property type="entry name" value="RT_RNaseH_2"/>
</dbReference>
<reference evidence="3 4" key="1">
    <citation type="journal article" date="2012" name="Nat. Biotechnol.">
        <title>Draft genome sequence of pigeonpea (Cajanus cajan), an orphan legume crop of resource-poor farmers.</title>
        <authorList>
            <person name="Varshney R.K."/>
            <person name="Chen W."/>
            <person name="Li Y."/>
            <person name="Bharti A.K."/>
            <person name="Saxena R.K."/>
            <person name="Schlueter J.A."/>
            <person name="Donoghue M.T."/>
            <person name="Azam S."/>
            <person name="Fan G."/>
            <person name="Whaley A.M."/>
            <person name="Farmer A.D."/>
            <person name="Sheridan J."/>
            <person name="Iwata A."/>
            <person name="Tuteja R."/>
            <person name="Penmetsa R.V."/>
            <person name="Wu W."/>
            <person name="Upadhyaya H.D."/>
            <person name="Yang S.P."/>
            <person name="Shah T."/>
            <person name="Saxena K.B."/>
            <person name="Michael T."/>
            <person name="McCombie W.R."/>
            <person name="Yang B."/>
            <person name="Zhang G."/>
            <person name="Yang H."/>
            <person name="Wang J."/>
            <person name="Spillane C."/>
            <person name="Cook D.R."/>
            <person name="May G.D."/>
            <person name="Xu X."/>
            <person name="Jackson S.A."/>
        </authorList>
    </citation>
    <scope>NUCLEOTIDE SEQUENCE [LARGE SCALE GENOMIC DNA]</scope>
    <source>
        <strain evidence="4">cv. Asha</strain>
    </source>
</reference>
<dbReference type="PANTHER" id="PTHR37984:SF5">
    <property type="entry name" value="PROTEIN NYNRIN-LIKE"/>
    <property type="match status" value="1"/>
</dbReference>
<feature type="domain" description="Reverse transcriptase/retrotransposon-derived protein RNase H-like" evidence="2">
    <location>
        <begin position="85"/>
        <end position="132"/>
    </location>
</feature>
<accession>A0A151T8S1</accession>
<sequence length="132" mass="14828">MFARRSKCYFAVHKVEYLGHFISGLGVSTNLNKIEAMLNWPLPQTIKRLRGFIGLIGYYRRFVKGYGVVVKPLTDILKKDGFSYTQDAKLAFQRLKELLSCTPVLAISDFSKVFVVEVDASGCGIGVVLMQE</sequence>
<protein>
    <recommendedName>
        <fullName evidence="2">Reverse transcriptase/retrotransposon-derived protein RNase H-like domain-containing protein</fullName>
    </recommendedName>
</protein>
<dbReference type="FunFam" id="3.30.70.270:FF:000020">
    <property type="entry name" value="Transposon Tf2-6 polyprotein-like Protein"/>
    <property type="match status" value="1"/>
</dbReference>
<gene>
    <name evidence="3" type="ORF">KK1_018012</name>
</gene>
<dbReference type="GO" id="GO:0003824">
    <property type="term" value="F:catalytic activity"/>
    <property type="evidence" value="ECO:0007669"/>
    <property type="project" value="UniProtKB-KW"/>
</dbReference>
<dbReference type="InterPro" id="IPR043502">
    <property type="entry name" value="DNA/RNA_pol_sf"/>
</dbReference>
<dbReference type="AlphaFoldDB" id="A0A151T8S1"/>
<dbReference type="Gramene" id="C.cajan_17499.t">
    <property type="protein sequence ID" value="C.cajan_17499.t.cds1"/>
    <property type="gene ID" value="C.cajan_17499"/>
</dbReference>
<evidence type="ECO:0000313" key="4">
    <source>
        <dbReference type="Proteomes" id="UP000075243"/>
    </source>
</evidence>
<evidence type="ECO:0000313" key="3">
    <source>
        <dbReference type="EMBL" id="KYP63443.1"/>
    </source>
</evidence>